<feature type="compositionally biased region" description="Gly residues" evidence="1">
    <location>
        <begin position="11"/>
        <end position="21"/>
    </location>
</feature>
<protein>
    <submittedName>
        <fullName evidence="2">Uncharacterized protein</fullName>
    </submittedName>
</protein>
<evidence type="ECO:0000313" key="2">
    <source>
        <dbReference type="EMBL" id="GEU64115.1"/>
    </source>
</evidence>
<organism evidence="2">
    <name type="scientific">Tanacetum cinerariifolium</name>
    <name type="common">Dalmatian daisy</name>
    <name type="synonym">Chrysanthemum cinerariifolium</name>
    <dbReference type="NCBI Taxonomy" id="118510"/>
    <lineage>
        <taxon>Eukaryota</taxon>
        <taxon>Viridiplantae</taxon>
        <taxon>Streptophyta</taxon>
        <taxon>Embryophyta</taxon>
        <taxon>Tracheophyta</taxon>
        <taxon>Spermatophyta</taxon>
        <taxon>Magnoliopsida</taxon>
        <taxon>eudicotyledons</taxon>
        <taxon>Gunneridae</taxon>
        <taxon>Pentapetalae</taxon>
        <taxon>asterids</taxon>
        <taxon>campanulids</taxon>
        <taxon>Asterales</taxon>
        <taxon>Asteraceae</taxon>
        <taxon>Asteroideae</taxon>
        <taxon>Anthemideae</taxon>
        <taxon>Anthemidinae</taxon>
        <taxon>Tanacetum</taxon>
    </lineage>
</organism>
<dbReference type="EMBL" id="BKCJ010004967">
    <property type="protein sequence ID" value="GEU64115.1"/>
    <property type="molecule type" value="Genomic_DNA"/>
</dbReference>
<name>A0A6L2LVD4_TANCI</name>
<comment type="caution">
    <text evidence="2">The sequence shown here is derived from an EMBL/GenBank/DDBJ whole genome shotgun (WGS) entry which is preliminary data.</text>
</comment>
<dbReference type="AlphaFoldDB" id="A0A6L2LVD4"/>
<sequence>MRKVLLSPNGGRCGGNGRRGGSMAGRGGGWLANRLIVSNEGCDGGGLVVCGGRFLSESKNSGEEVKGGRVFWECLRDNLVRLPPVLPVPFVEWNRPSLMKGAGCLLLIANNGVWIRLDEEKSRRRGKVYNWETAMYGKIWCDKDVHNLRYVETEFPAIVLNDALTSEVALSRHPLKDLVVTHHDGTDVAATAKDETYLTVVRDNKFDEIDPATHFSDLGRGYGCFSSDGFFKSMTDQWIFGVILEIYQFRKVTSSIVGIKSHLNVVGITAAHIYVNTAQIEVSTAGELQGLYTKCTAGTKLLLSGKCKTAQRNTIFLQEDMDSDTTHMMAASKISMLKPENGPTLSKTQFVEGVTTVMPITSIEDKAQRMLEVKARSTLMMGILNEHQLKFNSIKDAKQLMEAIEKRFSGKTATKKTQRNLLKQQYENFIASNSEMLDQTFDRL</sequence>
<reference evidence="2" key="1">
    <citation type="journal article" date="2019" name="Sci. Rep.">
        <title>Draft genome of Tanacetum cinerariifolium, the natural source of mosquito coil.</title>
        <authorList>
            <person name="Yamashiro T."/>
            <person name="Shiraishi A."/>
            <person name="Satake H."/>
            <person name="Nakayama K."/>
        </authorList>
    </citation>
    <scope>NUCLEOTIDE SEQUENCE</scope>
</reference>
<accession>A0A6L2LVD4</accession>
<evidence type="ECO:0000256" key="1">
    <source>
        <dbReference type="SAM" id="MobiDB-lite"/>
    </source>
</evidence>
<feature type="region of interest" description="Disordered" evidence="1">
    <location>
        <begin position="1"/>
        <end position="21"/>
    </location>
</feature>
<proteinExistence type="predicted"/>
<gene>
    <name evidence="2" type="ORF">Tci_036093</name>
</gene>